<proteinExistence type="predicted"/>
<dbReference type="KEGG" id="ipo:Ilyop_0935"/>
<dbReference type="HOGENOM" id="CLU_1493647_0_0_0"/>
<dbReference type="OrthoDB" id="90225at2"/>
<reference evidence="1 2" key="1">
    <citation type="journal article" date="2010" name="Stand. Genomic Sci.">
        <title>Complete genome sequence of Ilyobacter polytropus type strain (CuHbu1).</title>
        <authorList>
            <person name="Sikorski J."/>
            <person name="Chertkov O."/>
            <person name="Lapidus A."/>
            <person name="Nolan M."/>
            <person name="Lucas S."/>
            <person name="Del Rio T.G."/>
            <person name="Tice H."/>
            <person name="Cheng J.F."/>
            <person name="Tapia R."/>
            <person name="Han C."/>
            <person name="Goodwin L."/>
            <person name="Pitluck S."/>
            <person name="Liolios K."/>
            <person name="Ivanova N."/>
            <person name="Mavromatis K."/>
            <person name="Mikhailova N."/>
            <person name="Pati A."/>
            <person name="Chen A."/>
            <person name="Palaniappan K."/>
            <person name="Land M."/>
            <person name="Hauser L."/>
            <person name="Chang Y.J."/>
            <person name="Jeffries C.D."/>
            <person name="Brambilla E."/>
            <person name="Yasawong M."/>
            <person name="Rohde M."/>
            <person name="Pukall R."/>
            <person name="Spring S."/>
            <person name="Goker M."/>
            <person name="Woyke T."/>
            <person name="Bristow J."/>
            <person name="Eisen J.A."/>
            <person name="Markowitz V."/>
            <person name="Hugenholtz P."/>
            <person name="Kyrpides N.C."/>
            <person name="Klenk H.P."/>
        </authorList>
    </citation>
    <scope>NUCLEOTIDE SEQUENCE [LARGE SCALE GENOMIC DNA]</scope>
    <source>
        <strain evidence="2">ATCC 51220 / DSM 2926 / LMG 16218 / CuHBu1</strain>
    </source>
</reference>
<keyword evidence="2" id="KW-1185">Reference proteome</keyword>
<dbReference type="RefSeq" id="WP_013387387.1">
    <property type="nucleotide sequence ID" value="NC_014632.1"/>
</dbReference>
<gene>
    <name evidence="1" type="ordered locus">Ilyop_0935</name>
</gene>
<dbReference type="eggNOG" id="ENOG502Z7IF">
    <property type="taxonomic scope" value="Bacteria"/>
</dbReference>
<accession>E3H8F1</accession>
<dbReference type="AlphaFoldDB" id="E3H8F1"/>
<organism evidence="1 2">
    <name type="scientific">Ilyobacter polytropus (strain ATCC 51220 / DSM 2926 / LMG 16218 / CuHBu1)</name>
    <dbReference type="NCBI Taxonomy" id="572544"/>
    <lineage>
        <taxon>Bacteria</taxon>
        <taxon>Fusobacteriati</taxon>
        <taxon>Fusobacteriota</taxon>
        <taxon>Fusobacteriia</taxon>
        <taxon>Fusobacteriales</taxon>
        <taxon>Fusobacteriaceae</taxon>
        <taxon>Ilyobacter</taxon>
    </lineage>
</organism>
<dbReference type="EMBL" id="CP002281">
    <property type="protein sequence ID" value="ADO82718.1"/>
    <property type="molecule type" value="Genomic_DNA"/>
</dbReference>
<evidence type="ECO:0000313" key="1">
    <source>
        <dbReference type="EMBL" id="ADO82718.1"/>
    </source>
</evidence>
<dbReference type="STRING" id="572544.Ilyop_0935"/>
<evidence type="ECO:0000313" key="2">
    <source>
        <dbReference type="Proteomes" id="UP000006875"/>
    </source>
</evidence>
<name>E3H8F1_ILYPC</name>
<dbReference type="Proteomes" id="UP000006875">
    <property type="component" value="Chromosome"/>
</dbReference>
<sequence length="180" mass="21451">MVNFDKVDEMIEIIEDGELQDGKNFNQFAVEFYLESKSLPLSKYLRMQKKTKKMPKIMNTKKAGEVLYFTEKDDDAKRFLKRKGYGEIPQLNYTCIMLLRKVDIITNWTKILSYFEGKGTIEEINNSTRTELLPEEKKKMDEFIKEKLKLSEKEYDWFCVKLSKVFENKEIMKALKKVVR</sequence>
<protein>
    <submittedName>
        <fullName evidence="1">Uncharacterized protein</fullName>
    </submittedName>
</protein>